<name>A0A7X6KSX8_9CELL</name>
<proteinExistence type="inferred from homology"/>
<dbReference type="EMBL" id="JAAXOX010000001">
    <property type="protein sequence ID" value="NKY21689.1"/>
    <property type="molecule type" value="Genomic_DNA"/>
</dbReference>
<dbReference type="InterPro" id="IPR027417">
    <property type="entry name" value="P-loop_NTPase"/>
</dbReference>
<dbReference type="Proteomes" id="UP000581206">
    <property type="component" value="Unassembled WGS sequence"/>
</dbReference>
<reference evidence="3 4" key="1">
    <citation type="submission" date="2020-04" db="EMBL/GenBank/DDBJ databases">
        <title>MicrobeNet Type strains.</title>
        <authorList>
            <person name="Nicholson A.C."/>
        </authorList>
    </citation>
    <scope>NUCLEOTIDE SEQUENCE [LARGE SCALE GENOMIC DNA]</scope>
    <source>
        <strain evidence="3 4">ATCC BAA-788</strain>
    </source>
</reference>
<evidence type="ECO:0000259" key="2">
    <source>
        <dbReference type="Pfam" id="PF00437"/>
    </source>
</evidence>
<dbReference type="InterPro" id="IPR022399">
    <property type="entry name" value="TadA-like_ATPase"/>
</dbReference>
<dbReference type="PANTHER" id="PTHR30486:SF6">
    <property type="entry name" value="TYPE IV PILUS RETRACTATION ATPASE PILT"/>
    <property type="match status" value="1"/>
</dbReference>
<comment type="similarity">
    <text evidence="1">Belongs to the GSP E family.</text>
</comment>
<dbReference type="SUPFAM" id="SSF52540">
    <property type="entry name" value="P-loop containing nucleoside triphosphate hydrolases"/>
    <property type="match status" value="1"/>
</dbReference>
<keyword evidence="4" id="KW-1185">Reference proteome</keyword>
<dbReference type="CDD" id="cd01130">
    <property type="entry name" value="VirB11-like_ATPase"/>
    <property type="match status" value="1"/>
</dbReference>
<dbReference type="Pfam" id="PF00437">
    <property type="entry name" value="T2SSE"/>
    <property type="match status" value="1"/>
</dbReference>
<protein>
    <submittedName>
        <fullName evidence="3">TadA family conjugal transfer-associated ATPase</fullName>
    </submittedName>
</protein>
<dbReference type="GO" id="GO:0016887">
    <property type="term" value="F:ATP hydrolysis activity"/>
    <property type="evidence" value="ECO:0007669"/>
    <property type="project" value="InterPro"/>
</dbReference>
<evidence type="ECO:0000256" key="1">
    <source>
        <dbReference type="ARBA" id="ARBA00006611"/>
    </source>
</evidence>
<dbReference type="Gene3D" id="3.30.450.380">
    <property type="match status" value="1"/>
</dbReference>
<organism evidence="3 4">
    <name type="scientific">Cellulomonas denverensis</name>
    <dbReference type="NCBI Taxonomy" id="264297"/>
    <lineage>
        <taxon>Bacteria</taxon>
        <taxon>Bacillati</taxon>
        <taxon>Actinomycetota</taxon>
        <taxon>Actinomycetes</taxon>
        <taxon>Micrococcales</taxon>
        <taxon>Cellulomonadaceae</taxon>
        <taxon>Cellulomonas</taxon>
    </lineage>
</organism>
<accession>A0A7X6KSX8</accession>
<feature type="domain" description="Bacterial type II secretion system protein E" evidence="2">
    <location>
        <begin position="57"/>
        <end position="319"/>
    </location>
</feature>
<dbReference type="Gene3D" id="3.40.50.300">
    <property type="entry name" value="P-loop containing nucleotide triphosphate hydrolases"/>
    <property type="match status" value="1"/>
</dbReference>
<dbReference type="NCBIfam" id="TIGR03819">
    <property type="entry name" value="heli_sec_ATPase"/>
    <property type="match status" value="1"/>
</dbReference>
<evidence type="ECO:0000313" key="4">
    <source>
        <dbReference type="Proteomes" id="UP000581206"/>
    </source>
</evidence>
<sequence length="388" mass="40162">MNPAADDGLVDAVRARLAHEPGPVTPERLDAALRDTGAVVGSAAVDQVARLLRAELVGAGPLQALLDDPQVTDVVVNGPQDVWAERAGALRPVPIDLGDPAAVRMLAVRLAATGGQRLDDARPTADARLPDGTRLHAVLPPVADGCTLLSLRVVRHRPFTLADLVDGGTLASGVDAVLAALVAARANLLISGATGTGKTTLLSTLLSLVDPAERIVCIEESGELAPQHPHVIRLLVRRANVEGAGEITLTDLVRESLRMRPDRVVLGECRGPEVREVLGALNTGHDGGATTVHANAAQDIPARLEALGALAGMTREAVAAQAVSALHAVIHLRRVGGRRRVTEVAVVGRDPGSGTLTVEPAVLSPPGGAATAGPGWSRLADRIGWRTR</sequence>
<dbReference type="AlphaFoldDB" id="A0A7X6KSX8"/>
<dbReference type="RefSeq" id="WP_168628743.1">
    <property type="nucleotide sequence ID" value="NZ_BONL01000010.1"/>
</dbReference>
<evidence type="ECO:0000313" key="3">
    <source>
        <dbReference type="EMBL" id="NKY21689.1"/>
    </source>
</evidence>
<dbReference type="PANTHER" id="PTHR30486">
    <property type="entry name" value="TWITCHING MOTILITY PROTEIN PILT"/>
    <property type="match status" value="1"/>
</dbReference>
<comment type="caution">
    <text evidence="3">The sequence shown here is derived from an EMBL/GenBank/DDBJ whole genome shotgun (WGS) entry which is preliminary data.</text>
</comment>
<dbReference type="InterPro" id="IPR050921">
    <property type="entry name" value="T4SS_GSP_E_ATPase"/>
</dbReference>
<gene>
    <name evidence="3" type="ORF">HGA03_03310</name>
</gene>
<dbReference type="InterPro" id="IPR001482">
    <property type="entry name" value="T2SS/T4SS_dom"/>
</dbReference>